<comment type="caution">
    <text evidence="2">The sequence shown here is derived from an EMBL/GenBank/DDBJ whole genome shotgun (WGS) entry which is preliminary data.</text>
</comment>
<dbReference type="Gene3D" id="3.40.190.10">
    <property type="entry name" value="Periplasmic binding protein-like II"/>
    <property type="match status" value="2"/>
</dbReference>
<dbReference type="PROSITE" id="PS51257">
    <property type="entry name" value="PROKAR_LIPOPROTEIN"/>
    <property type="match status" value="1"/>
</dbReference>
<name>A0ABQ2N0I5_9MICO</name>
<evidence type="ECO:0000313" key="2">
    <source>
        <dbReference type="EMBL" id="GGO64025.1"/>
    </source>
</evidence>
<gene>
    <name evidence="2" type="ORF">GCM10010910_17900</name>
</gene>
<sequence length="427" mass="46499">MRFTRTISAVAAAGIAVGALAGCSSDTSAGDGADGGNVELTVTWWGNESRIEKYEKSFEIFEEEHPGVEITGVPSDYGSYWTSRSTEGAARELPDLMQFDPNLAKYAKNGLLLDLTDYVGDTIDFTNVDENIVKGAQIDGVQYGVPFGIGTFALFVNKALVEKAGVEMLEPDYTWEELNAWIGEITAAGVTNDEGQPVYGGNDHGAATQLFYQWLVQKGIEPWDGETPGFTQQDIVDYLSLEEEGLTNGAFYPIDRTTQVAPLDGFSMNESASSLTFASFYGRYAPEVGAENIVMLPVPSGESGEKAMWFAPSNYAIGANTEHPQEATELADFLARDARVAEIFGTDRGVMVDNETRAGFEPQDGTGDAEVLAYVDGVQEYATAVTPETPENFASYEAEWLRLNEERMYGNITAEQFAEQWWAEAGL</sequence>
<proteinExistence type="predicted"/>
<feature type="signal peptide" evidence="1">
    <location>
        <begin position="1"/>
        <end position="21"/>
    </location>
</feature>
<dbReference type="SUPFAM" id="SSF53850">
    <property type="entry name" value="Periplasmic binding protein-like II"/>
    <property type="match status" value="1"/>
</dbReference>
<dbReference type="EMBL" id="BMMQ01000005">
    <property type="protein sequence ID" value="GGO64025.1"/>
    <property type="molecule type" value="Genomic_DNA"/>
</dbReference>
<accession>A0ABQ2N0I5</accession>
<reference evidence="3" key="1">
    <citation type="journal article" date="2019" name="Int. J. Syst. Evol. Microbiol.">
        <title>The Global Catalogue of Microorganisms (GCM) 10K type strain sequencing project: providing services to taxonomists for standard genome sequencing and annotation.</title>
        <authorList>
            <consortium name="The Broad Institute Genomics Platform"/>
            <consortium name="The Broad Institute Genome Sequencing Center for Infectious Disease"/>
            <person name="Wu L."/>
            <person name="Ma J."/>
        </authorList>
    </citation>
    <scope>NUCLEOTIDE SEQUENCE [LARGE SCALE GENOMIC DNA]</scope>
    <source>
        <strain evidence="3">CGMCC 4.7181</strain>
    </source>
</reference>
<dbReference type="Proteomes" id="UP000638043">
    <property type="component" value="Unassembled WGS sequence"/>
</dbReference>
<keyword evidence="3" id="KW-1185">Reference proteome</keyword>
<dbReference type="PANTHER" id="PTHR43649">
    <property type="entry name" value="ARABINOSE-BINDING PROTEIN-RELATED"/>
    <property type="match status" value="1"/>
</dbReference>
<dbReference type="Pfam" id="PF13416">
    <property type="entry name" value="SBP_bac_8"/>
    <property type="match status" value="1"/>
</dbReference>
<dbReference type="InterPro" id="IPR050490">
    <property type="entry name" value="Bact_solute-bd_prot1"/>
</dbReference>
<evidence type="ECO:0000313" key="3">
    <source>
        <dbReference type="Proteomes" id="UP000638043"/>
    </source>
</evidence>
<evidence type="ECO:0000256" key="1">
    <source>
        <dbReference type="SAM" id="SignalP"/>
    </source>
</evidence>
<dbReference type="RefSeq" id="WP_188701082.1">
    <property type="nucleotide sequence ID" value="NZ_BMMQ01000005.1"/>
</dbReference>
<organism evidence="2 3">
    <name type="scientific">Microbacterium nanhaiense</name>
    <dbReference type="NCBI Taxonomy" id="1301026"/>
    <lineage>
        <taxon>Bacteria</taxon>
        <taxon>Bacillati</taxon>
        <taxon>Actinomycetota</taxon>
        <taxon>Actinomycetes</taxon>
        <taxon>Micrococcales</taxon>
        <taxon>Microbacteriaceae</taxon>
        <taxon>Microbacterium</taxon>
    </lineage>
</organism>
<feature type="chain" id="PRO_5045596649" evidence="1">
    <location>
        <begin position="22"/>
        <end position="427"/>
    </location>
</feature>
<protein>
    <submittedName>
        <fullName evidence="2">Sugar ABC transporter substrate-binding protein</fullName>
    </submittedName>
</protein>
<dbReference type="InterPro" id="IPR006059">
    <property type="entry name" value="SBP"/>
</dbReference>
<keyword evidence="1" id="KW-0732">Signal</keyword>
<dbReference type="PANTHER" id="PTHR43649:SF12">
    <property type="entry name" value="DIACETYLCHITOBIOSE BINDING PROTEIN DASA"/>
    <property type="match status" value="1"/>
</dbReference>